<dbReference type="Proteomes" id="UP000224203">
    <property type="component" value="Unassembled WGS sequence"/>
</dbReference>
<organism evidence="1 2">
    <name type="scientific">Bacillus cereus</name>
    <dbReference type="NCBI Taxonomy" id="1396"/>
    <lineage>
        <taxon>Bacteria</taxon>
        <taxon>Bacillati</taxon>
        <taxon>Bacillota</taxon>
        <taxon>Bacilli</taxon>
        <taxon>Bacillales</taxon>
        <taxon>Bacillaceae</taxon>
        <taxon>Bacillus</taxon>
        <taxon>Bacillus cereus group</taxon>
    </lineage>
</organism>
<comment type="caution">
    <text evidence="1">The sequence shown here is derived from an EMBL/GenBank/DDBJ whole genome shotgun (WGS) entry which is preliminary data.</text>
</comment>
<dbReference type="EMBL" id="NULI01000117">
    <property type="protein sequence ID" value="PGS77208.1"/>
    <property type="molecule type" value="Genomic_DNA"/>
</dbReference>
<evidence type="ECO:0000313" key="2">
    <source>
        <dbReference type="Proteomes" id="UP000224203"/>
    </source>
</evidence>
<dbReference type="Gene3D" id="1.10.530.10">
    <property type="match status" value="1"/>
</dbReference>
<dbReference type="InterPro" id="IPR023346">
    <property type="entry name" value="Lysozyme-like_dom_sf"/>
</dbReference>
<sequence>MRKALIKSSGFLLVLIIGLCVGKYAYDQHTNLAKVRNTIQQISMEHGIPPWIPLSIAFHESKFDSNTVGDKGTSFGLFQLHRDGLAPKDLKNEETNARIAISKMENAYSQGLQQSLKGLELLKYVANTSGWPGNKGAQWTDKHTNYNEGLEQSFKMFSKRLYEYRE</sequence>
<dbReference type="RefSeq" id="WP_098783218.1">
    <property type="nucleotide sequence ID" value="NZ_NULI01000117.1"/>
</dbReference>
<protein>
    <submittedName>
        <fullName evidence="1">Invasion protein</fullName>
    </submittedName>
</protein>
<dbReference type="SUPFAM" id="SSF53955">
    <property type="entry name" value="Lysozyme-like"/>
    <property type="match status" value="1"/>
</dbReference>
<gene>
    <name evidence="1" type="ORF">COC69_20685</name>
</gene>
<accession>A0A9X7CKT7</accession>
<evidence type="ECO:0000313" key="1">
    <source>
        <dbReference type="EMBL" id="PGS77208.1"/>
    </source>
</evidence>
<proteinExistence type="predicted"/>
<dbReference type="AlphaFoldDB" id="A0A9X7CKT7"/>
<name>A0A9X7CKT7_BACCE</name>
<reference evidence="1 2" key="1">
    <citation type="submission" date="2017-09" db="EMBL/GenBank/DDBJ databases">
        <title>Large-scale bioinformatics analysis of Bacillus genomes uncovers conserved roles of natural products in bacterial physiology.</title>
        <authorList>
            <consortium name="Agbiome Team Llc"/>
            <person name="Bleich R.M."/>
            <person name="Grubbs K.J."/>
            <person name="Santa Maria K.C."/>
            <person name="Allen S.E."/>
            <person name="Farag S."/>
            <person name="Shank E.A."/>
            <person name="Bowers A."/>
        </authorList>
    </citation>
    <scope>NUCLEOTIDE SEQUENCE [LARGE SCALE GENOMIC DNA]</scope>
    <source>
        <strain evidence="1 2">AFS041711</strain>
    </source>
</reference>